<dbReference type="InterPro" id="IPR050905">
    <property type="entry name" value="Plant_NBS-LRR"/>
</dbReference>
<sequence length="1007" mass="114419">MNFDSRKDASDQLMEALKDDGVTMIGLYGMGGCGKTTLAMEVKKIAQAEHLFDTVIFVLVSSTVEVSRIQDKIASSLQYPFPESQEMERAQRLCMRLTEKKKILMILDDVWEPLDFGRIGIPLSEYHKGRKILITTRSEEVCISMDCQKKIYLPILSDDEALSLFQEKALKSKDTPENIKRLAISISKECKGLPIAIVAVASSLKGKQEVLWHAALNKLRSSKPINISMGLPNPYMCLKLSYDNLDTEEARSLFLLCSVFPEDYEIPVECLIRCAIGLGVARVVETYEATRIELTEPKIKLVSSCLLLEADDKHVKMHDLVRDVAHGIAKNENKIIKCEVEKDVSLEQGSFSLSNLEFLEIYSCSMLDSLFTTSVAKTLTSLEELEICICDGLKHVVTPERVKKNKKENMVEDKHEFKSDLSMFSSLKRVTIWHCNSMQDIFAMPFVGGVVNIQNHFPTHQTLSMSNANNGDWMMGQQVSLKLEYLNLFGLPKMTRIWVNTNNSFTLQHLNSLIIKECEKLEVIFPQFMLQSLPDLSHIRLRKCEELRQIIEEDLEDKRFIQPCFPKLQSLFIEECHKLKCFASVSASNDLSNLKILIIKEATELQEFIACEYDETGKTKVQLPQLKVIIFMHLSNFHQETIFSNVKHRIIRNCPKLSLTSTTTPQELQQNLHLEGLGNSKIYRRVISQLMYEIEKLDEVSTNNNSTEVPSSQIKEESDKKFIEKDYGSKEVAPATSINLEVDGKSNCETYSQELVGAKSTTGSYLTDQQNPLGQTQSTVKMTSDPQAMEQNFPVISSPNMTQRTHQTEANNIGKTTTSDKLAIPTSALENIEEIGRQRTKDGPLSEEAAIKTPSTDIRTRLEECKHFADLNDSRISLLVEAISAYPHLWKACEKFSDRFQALMLKTLTDMLLFLRSESVGSVNPDKEKEFLKLCDEAVQLGFEKSWVDEMRQRVVGRDSKLDHAKTRIGDLLKRHAHLTQELNNMKIELVSLHDYFDVPTKCFDFL</sequence>
<evidence type="ECO:0000256" key="5">
    <source>
        <dbReference type="ARBA" id="ARBA00022821"/>
    </source>
</evidence>
<dbReference type="FunFam" id="3.40.50.300:FF:001091">
    <property type="entry name" value="Probable disease resistance protein At1g61300"/>
    <property type="match status" value="1"/>
</dbReference>
<dbReference type="PANTHER" id="PTHR33463:SF105">
    <property type="entry name" value="AND NB-ARC DOMAIN DISEASE RESISTANCE PROTEIN, PUTATIVE-RELATED"/>
    <property type="match status" value="1"/>
</dbReference>
<dbReference type="GO" id="GO:0043531">
    <property type="term" value="F:ADP binding"/>
    <property type="evidence" value="ECO:0007669"/>
    <property type="project" value="InterPro"/>
</dbReference>
<dbReference type="EMBL" id="CM003377">
    <property type="protein sequence ID" value="KOM46312.1"/>
    <property type="molecule type" value="Genomic_DNA"/>
</dbReference>
<evidence type="ECO:0000256" key="2">
    <source>
        <dbReference type="ARBA" id="ARBA00022614"/>
    </source>
</evidence>
<dbReference type="PANTHER" id="PTHR33463">
    <property type="entry name" value="NB-ARC DOMAIN-CONTAINING PROTEIN-RELATED"/>
    <property type="match status" value="1"/>
</dbReference>
<dbReference type="Gene3D" id="1.10.8.430">
    <property type="entry name" value="Helical domain of apoptotic protease-activating factors"/>
    <property type="match status" value="1"/>
</dbReference>
<keyword evidence="5" id="KW-0611">Plant defense</keyword>
<evidence type="ECO:0000313" key="9">
    <source>
        <dbReference type="EMBL" id="KOM46312.1"/>
    </source>
</evidence>
<feature type="domain" description="Disease resistance protein At4g27190-like leucine-rich repeats" evidence="8">
    <location>
        <begin position="348"/>
        <end position="391"/>
    </location>
</feature>
<dbReference type="Proteomes" id="UP000053144">
    <property type="component" value="Chromosome 7"/>
</dbReference>
<dbReference type="InterPro" id="IPR042197">
    <property type="entry name" value="Apaf_helical"/>
</dbReference>
<evidence type="ECO:0000259" key="8">
    <source>
        <dbReference type="Pfam" id="PF23247"/>
    </source>
</evidence>
<dbReference type="InterPro" id="IPR057135">
    <property type="entry name" value="At4g27190-like_LRR"/>
</dbReference>
<dbReference type="AlphaFoldDB" id="A0A0L9UUP5"/>
<evidence type="ECO:0000313" key="10">
    <source>
        <dbReference type="Proteomes" id="UP000053144"/>
    </source>
</evidence>
<evidence type="ECO:0000256" key="3">
    <source>
        <dbReference type="ARBA" id="ARBA00022737"/>
    </source>
</evidence>
<dbReference type="Gramene" id="KOM46312">
    <property type="protein sequence ID" value="KOM46312"/>
    <property type="gene ID" value="LR48_Vigan07g001600"/>
</dbReference>
<reference evidence="10" key="1">
    <citation type="journal article" date="2015" name="Proc. Natl. Acad. Sci. U.S.A.">
        <title>Genome sequencing of adzuki bean (Vigna angularis) provides insight into high starch and low fat accumulation and domestication.</title>
        <authorList>
            <person name="Yang K."/>
            <person name="Tian Z."/>
            <person name="Chen C."/>
            <person name="Luo L."/>
            <person name="Zhao B."/>
            <person name="Wang Z."/>
            <person name="Yu L."/>
            <person name="Li Y."/>
            <person name="Sun Y."/>
            <person name="Li W."/>
            <person name="Chen Y."/>
            <person name="Li Y."/>
            <person name="Zhang Y."/>
            <person name="Ai D."/>
            <person name="Zhao J."/>
            <person name="Shang C."/>
            <person name="Ma Y."/>
            <person name="Wu B."/>
            <person name="Wang M."/>
            <person name="Gao L."/>
            <person name="Sun D."/>
            <person name="Zhang P."/>
            <person name="Guo F."/>
            <person name="Wang W."/>
            <person name="Li Y."/>
            <person name="Wang J."/>
            <person name="Varshney R.K."/>
            <person name="Wang J."/>
            <person name="Ling H.Q."/>
            <person name="Wan P."/>
        </authorList>
    </citation>
    <scope>NUCLEOTIDE SEQUENCE</scope>
    <source>
        <strain evidence="10">cv. Jingnong 6</strain>
    </source>
</reference>
<evidence type="ECO:0000259" key="7">
    <source>
        <dbReference type="Pfam" id="PF00931"/>
    </source>
</evidence>
<keyword evidence="4" id="KW-0547">Nucleotide-binding</keyword>
<evidence type="ECO:0000256" key="1">
    <source>
        <dbReference type="ARBA" id="ARBA00008894"/>
    </source>
</evidence>
<dbReference type="InterPro" id="IPR027417">
    <property type="entry name" value="P-loop_NTPase"/>
</dbReference>
<dbReference type="InterPro" id="IPR032675">
    <property type="entry name" value="LRR_dom_sf"/>
</dbReference>
<accession>A0A0L9UUP5</accession>
<dbReference type="SUPFAM" id="SSF52047">
    <property type="entry name" value="RNI-like"/>
    <property type="match status" value="1"/>
</dbReference>
<dbReference type="InterPro" id="IPR036388">
    <property type="entry name" value="WH-like_DNA-bd_sf"/>
</dbReference>
<dbReference type="Pfam" id="PF00931">
    <property type="entry name" value="NB-ARC"/>
    <property type="match status" value="1"/>
</dbReference>
<protein>
    <submittedName>
        <fullName evidence="9">Uncharacterized protein</fullName>
    </submittedName>
</protein>
<dbReference type="Pfam" id="PF23247">
    <property type="entry name" value="LRR_RPS2"/>
    <property type="match status" value="2"/>
</dbReference>
<feature type="domain" description="Disease resistance protein At4g27190-like leucine-rich repeats" evidence="8">
    <location>
        <begin position="409"/>
        <end position="545"/>
    </location>
</feature>
<keyword evidence="3" id="KW-0677">Repeat</keyword>
<feature type="domain" description="NB-ARC" evidence="7">
    <location>
        <begin position="8"/>
        <end position="173"/>
    </location>
</feature>
<keyword evidence="2" id="KW-0433">Leucine-rich repeat</keyword>
<name>A0A0L9UUP5_PHAAN</name>
<dbReference type="InterPro" id="IPR002182">
    <property type="entry name" value="NB-ARC"/>
</dbReference>
<evidence type="ECO:0000256" key="4">
    <source>
        <dbReference type="ARBA" id="ARBA00022741"/>
    </source>
</evidence>
<dbReference type="PROSITE" id="PS51257">
    <property type="entry name" value="PROKAR_LIPOPROTEIN"/>
    <property type="match status" value="1"/>
</dbReference>
<dbReference type="PRINTS" id="PR00364">
    <property type="entry name" value="DISEASERSIST"/>
</dbReference>
<evidence type="ECO:0000256" key="6">
    <source>
        <dbReference type="ARBA" id="ARBA00022840"/>
    </source>
</evidence>
<dbReference type="Gene3D" id="1.10.10.10">
    <property type="entry name" value="Winged helix-like DNA-binding domain superfamily/Winged helix DNA-binding domain"/>
    <property type="match status" value="1"/>
</dbReference>
<gene>
    <name evidence="9" type="ORF">LR48_Vigan07g001600</name>
</gene>
<organism evidence="9 10">
    <name type="scientific">Phaseolus angularis</name>
    <name type="common">Azuki bean</name>
    <name type="synonym">Vigna angularis</name>
    <dbReference type="NCBI Taxonomy" id="3914"/>
    <lineage>
        <taxon>Eukaryota</taxon>
        <taxon>Viridiplantae</taxon>
        <taxon>Streptophyta</taxon>
        <taxon>Embryophyta</taxon>
        <taxon>Tracheophyta</taxon>
        <taxon>Spermatophyta</taxon>
        <taxon>Magnoliopsida</taxon>
        <taxon>eudicotyledons</taxon>
        <taxon>Gunneridae</taxon>
        <taxon>Pentapetalae</taxon>
        <taxon>rosids</taxon>
        <taxon>fabids</taxon>
        <taxon>Fabales</taxon>
        <taxon>Fabaceae</taxon>
        <taxon>Papilionoideae</taxon>
        <taxon>50 kb inversion clade</taxon>
        <taxon>NPAAA clade</taxon>
        <taxon>indigoferoid/millettioid clade</taxon>
        <taxon>Phaseoleae</taxon>
        <taxon>Vigna</taxon>
    </lineage>
</organism>
<comment type="similarity">
    <text evidence="1">Belongs to the disease resistance NB-LRR family.</text>
</comment>
<dbReference type="SUPFAM" id="SSF52540">
    <property type="entry name" value="P-loop containing nucleoside triphosphate hydrolases"/>
    <property type="match status" value="1"/>
</dbReference>
<dbReference type="GO" id="GO:0006952">
    <property type="term" value="P:defense response"/>
    <property type="evidence" value="ECO:0007669"/>
    <property type="project" value="UniProtKB-KW"/>
</dbReference>
<keyword evidence="6" id="KW-0067">ATP-binding</keyword>
<proteinExistence type="inferred from homology"/>
<dbReference type="GO" id="GO:0005524">
    <property type="term" value="F:ATP binding"/>
    <property type="evidence" value="ECO:0007669"/>
    <property type="project" value="UniProtKB-KW"/>
</dbReference>
<dbReference type="Gene3D" id="3.40.50.300">
    <property type="entry name" value="P-loop containing nucleotide triphosphate hydrolases"/>
    <property type="match status" value="1"/>
</dbReference>
<dbReference type="Gene3D" id="3.80.10.10">
    <property type="entry name" value="Ribonuclease Inhibitor"/>
    <property type="match status" value="1"/>
</dbReference>